<evidence type="ECO:0000259" key="2">
    <source>
        <dbReference type="SMART" id="SM00856"/>
    </source>
</evidence>
<dbReference type="Gene3D" id="1.20.140.40">
    <property type="entry name" value="Invertase/pectin methylesterase inhibitor family protein"/>
    <property type="match status" value="1"/>
</dbReference>
<gene>
    <name evidence="3" type="ORF">RND81_07G007000</name>
</gene>
<proteinExistence type="predicted"/>
<keyword evidence="4" id="KW-1185">Reference proteome</keyword>
<dbReference type="SUPFAM" id="SSF101148">
    <property type="entry name" value="Plant invertase/pectin methylesterase inhibitor"/>
    <property type="match status" value="1"/>
</dbReference>
<dbReference type="PANTHER" id="PTHR31707">
    <property type="entry name" value="PECTINESTERASE"/>
    <property type="match status" value="1"/>
</dbReference>
<dbReference type="EMBL" id="JBDFQZ010000007">
    <property type="protein sequence ID" value="KAK9704715.1"/>
    <property type="molecule type" value="Genomic_DNA"/>
</dbReference>
<dbReference type="AlphaFoldDB" id="A0AAW1JKW1"/>
<dbReference type="Pfam" id="PF04043">
    <property type="entry name" value="PMEI"/>
    <property type="match status" value="1"/>
</dbReference>
<dbReference type="NCBIfam" id="TIGR01614">
    <property type="entry name" value="PME_inhib"/>
    <property type="match status" value="1"/>
</dbReference>
<name>A0AAW1JKW1_SAPOF</name>
<dbReference type="InterPro" id="IPR006501">
    <property type="entry name" value="Pectinesterase_inhib_dom"/>
</dbReference>
<dbReference type="CDD" id="cd15798">
    <property type="entry name" value="PMEI-like_3"/>
    <property type="match status" value="1"/>
</dbReference>
<keyword evidence="1" id="KW-0732">Signal</keyword>
<comment type="caution">
    <text evidence="3">The sequence shown here is derived from an EMBL/GenBank/DDBJ whole genome shotgun (WGS) entry which is preliminary data.</text>
</comment>
<evidence type="ECO:0000256" key="1">
    <source>
        <dbReference type="SAM" id="SignalP"/>
    </source>
</evidence>
<organism evidence="3 4">
    <name type="scientific">Saponaria officinalis</name>
    <name type="common">Common soapwort</name>
    <name type="synonym">Lychnis saponaria</name>
    <dbReference type="NCBI Taxonomy" id="3572"/>
    <lineage>
        <taxon>Eukaryota</taxon>
        <taxon>Viridiplantae</taxon>
        <taxon>Streptophyta</taxon>
        <taxon>Embryophyta</taxon>
        <taxon>Tracheophyta</taxon>
        <taxon>Spermatophyta</taxon>
        <taxon>Magnoliopsida</taxon>
        <taxon>eudicotyledons</taxon>
        <taxon>Gunneridae</taxon>
        <taxon>Pentapetalae</taxon>
        <taxon>Caryophyllales</taxon>
        <taxon>Caryophyllaceae</taxon>
        <taxon>Caryophylleae</taxon>
        <taxon>Saponaria</taxon>
    </lineage>
</organism>
<reference evidence="3" key="1">
    <citation type="submission" date="2024-03" db="EMBL/GenBank/DDBJ databases">
        <title>WGS assembly of Saponaria officinalis var. Norfolk2.</title>
        <authorList>
            <person name="Jenkins J."/>
            <person name="Shu S."/>
            <person name="Grimwood J."/>
            <person name="Barry K."/>
            <person name="Goodstein D."/>
            <person name="Schmutz J."/>
            <person name="Leebens-Mack J."/>
            <person name="Osbourn A."/>
        </authorList>
    </citation>
    <scope>NUCLEOTIDE SEQUENCE [LARGE SCALE GENOMIC DNA]</scope>
    <source>
        <strain evidence="3">JIC</strain>
    </source>
</reference>
<feature type="domain" description="Pectinesterase inhibitor" evidence="2">
    <location>
        <begin position="25"/>
        <end position="179"/>
    </location>
</feature>
<evidence type="ECO:0000313" key="3">
    <source>
        <dbReference type="EMBL" id="KAK9704715.1"/>
    </source>
</evidence>
<protein>
    <recommendedName>
        <fullName evidence="2">Pectinesterase inhibitor domain-containing protein</fullName>
    </recommendedName>
</protein>
<evidence type="ECO:0000313" key="4">
    <source>
        <dbReference type="Proteomes" id="UP001443914"/>
    </source>
</evidence>
<dbReference type="InterPro" id="IPR035513">
    <property type="entry name" value="Invertase/methylesterase_inhib"/>
</dbReference>
<dbReference type="SMART" id="SM00856">
    <property type="entry name" value="PMEI"/>
    <property type="match status" value="1"/>
</dbReference>
<sequence length="193" mass="21115">MGGGRKMVMMMMAMWVMTVVEAQQHPQKMLDTLCGAATYKEACRKSLEREAQTQGATPQMLVESGVKAALDEIDKAASKLMTTNNGGSAVESCKHLLDQAKDRLQGAMSQVRDANNFKDAAQVFDLRIKLGDVNTFATTCIDEAPPQLQPLLRDDTSYATQLSVDMLDIVTVFNQALSLNLLPSPSRRLLAFS</sequence>
<dbReference type="Proteomes" id="UP001443914">
    <property type="component" value="Unassembled WGS sequence"/>
</dbReference>
<feature type="signal peptide" evidence="1">
    <location>
        <begin position="1"/>
        <end position="22"/>
    </location>
</feature>
<feature type="chain" id="PRO_5043385217" description="Pectinesterase inhibitor domain-containing protein" evidence="1">
    <location>
        <begin position="23"/>
        <end position="193"/>
    </location>
</feature>
<accession>A0AAW1JKW1</accession>
<dbReference type="GO" id="GO:0004857">
    <property type="term" value="F:enzyme inhibitor activity"/>
    <property type="evidence" value="ECO:0007669"/>
    <property type="project" value="InterPro"/>
</dbReference>